<comment type="similarity">
    <text evidence="4">Belongs to the VAMP-associated protein (VAP) (TC 9.B.17) family.</text>
</comment>
<feature type="coiled-coil region" evidence="23">
    <location>
        <begin position="792"/>
        <end position="865"/>
    </location>
</feature>
<dbReference type="PANTHER" id="PTHR47983:SF7">
    <property type="entry name" value="PROTEIN KINASE SUPERFAMILY PROTEIN"/>
    <property type="match status" value="1"/>
</dbReference>
<dbReference type="Pfam" id="PF07714">
    <property type="entry name" value="PK_Tyr_Ser-Thr"/>
    <property type="match status" value="1"/>
</dbReference>
<evidence type="ECO:0000256" key="13">
    <source>
        <dbReference type="ARBA" id="ARBA00022833"/>
    </source>
</evidence>
<keyword evidence="23" id="KW-0175">Coiled coil</keyword>
<feature type="region of interest" description="Disordered" evidence="24">
    <location>
        <begin position="741"/>
        <end position="775"/>
    </location>
</feature>
<dbReference type="InterPro" id="IPR017441">
    <property type="entry name" value="Protein_kinase_ATP_BS"/>
</dbReference>
<dbReference type="PROSITE" id="PS50089">
    <property type="entry name" value="ZF_RING_2"/>
    <property type="match status" value="1"/>
</dbReference>
<comment type="similarity">
    <text evidence="19">Belongs to the RING-type zinc finger family. ATL subfamily.</text>
</comment>
<evidence type="ECO:0000256" key="22">
    <source>
        <dbReference type="PROSITE-ProRule" id="PRU10141"/>
    </source>
</evidence>
<evidence type="ECO:0000256" key="18">
    <source>
        <dbReference type="ARBA" id="ARBA00023170"/>
    </source>
</evidence>
<evidence type="ECO:0000256" key="21">
    <source>
        <dbReference type="PROSITE-ProRule" id="PRU00175"/>
    </source>
</evidence>
<feature type="domain" description="MSP" evidence="28">
    <location>
        <begin position="440"/>
        <end position="561"/>
    </location>
</feature>
<keyword evidence="9 22" id="KW-0547">Nucleotide-binding</keyword>
<dbReference type="CDD" id="cd16461">
    <property type="entry name" value="RING-H2_EL5-like"/>
    <property type="match status" value="1"/>
</dbReference>
<evidence type="ECO:0000256" key="14">
    <source>
        <dbReference type="ARBA" id="ARBA00022840"/>
    </source>
</evidence>
<dbReference type="PROSITE" id="PS00109">
    <property type="entry name" value="PROTEIN_KINASE_TYR"/>
    <property type="match status" value="1"/>
</dbReference>
<dbReference type="GO" id="GO:0004713">
    <property type="term" value="F:protein tyrosine kinase activity"/>
    <property type="evidence" value="ECO:0007669"/>
    <property type="project" value="UniProtKB-KW"/>
</dbReference>
<comment type="pathway">
    <text evidence="3">Protein modification; protein ubiquitination.</text>
</comment>
<dbReference type="PROSITE" id="PS50011">
    <property type="entry name" value="PROTEIN_KINASE_DOM"/>
    <property type="match status" value="1"/>
</dbReference>
<feature type="transmembrane region" description="Helical" evidence="25">
    <location>
        <begin position="51"/>
        <end position="72"/>
    </location>
</feature>
<feature type="region of interest" description="Disordered" evidence="24">
    <location>
        <begin position="358"/>
        <end position="380"/>
    </location>
</feature>
<evidence type="ECO:0000256" key="11">
    <source>
        <dbReference type="ARBA" id="ARBA00022777"/>
    </source>
</evidence>
<evidence type="ECO:0000256" key="17">
    <source>
        <dbReference type="ARBA" id="ARBA00023137"/>
    </source>
</evidence>
<organism evidence="29 30">
    <name type="scientific">Lithospermum erythrorhizon</name>
    <name type="common">Purple gromwell</name>
    <name type="synonym">Lithospermum officinale var. erythrorhizon</name>
    <dbReference type="NCBI Taxonomy" id="34254"/>
    <lineage>
        <taxon>Eukaryota</taxon>
        <taxon>Viridiplantae</taxon>
        <taxon>Streptophyta</taxon>
        <taxon>Embryophyta</taxon>
        <taxon>Tracheophyta</taxon>
        <taxon>Spermatophyta</taxon>
        <taxon>Magnoliopsida</taxon>
        <taxon>eudicotyledons</taxon>
        <taxon>Gunneridae</taxon>
        <taxon>Pentapetalae</taxon>
        <taxon>asterids</taxon>
        <taxon>lamiids</taxon>
        <taxon>Boraginales</taxon>
        <taxon>Boraginaceae</taxon>
        <taxon>Boraginoideae</taxon>
        <taxon>Lithospermeae</taxon>
        <taxon>Lithospermum</taxon>
    </lineage>
</organism>
<dbReference type="Gene3D" id="2.60.40.10">
    <property type="entry name" value="Immunoglobulins"/>
    <property type="match status" value="1"/>
</dbReference>
<evidence type="ECO:0000256" key="12">
    <source>
        <dbReference type="ARBA" id="ARBA00022786"/>
    </source>
</evidence>
<keyword evidence="18" id="KW-0675">Receptor</keyword>
<evidence type="ECO:0000256" key="7">
    <source>
        <dbReference type="ARBA" id="ARBA00022692"/>
    </source>
</evidence>
<evidence type="ECO:0000256" key="15">
    <source>
        <dbReference type="ARBA" id="ARBA00022989"/>
    </source>
</evidence>
<dbReference type="GO" id="GO:0016020">
    <property type="term" value="C:membrane"/>
    <property type="evidence" value="ECO:0007669"/>
    <property type="project" value="UniProtKB-SubCell"/>
</dbReference>
<dbReference type="FunFam" id="2.60.40.10:FF:000813">
    <property type="entry name" value="Vesicle-associated protein 1-1"/>
    <property type="match status" value="1"/>
</dbReference>
<dbReference type="GO" id="GO:0008270">
    <property type="term" value="F:zinc ion binding"/>
    <property type="evidence" value="ECO:0007669"/>
    <property type="project" value="UniProtKB-KW"/>
</dbReference>
<keyword evidence="11" id="KW-0418">Kinase</keyword>
<dbReference type="SMART" id="SM00219">
    <property type="entry name" value="TyrKc"/>
    <property type="match status" value="1"/>
</dbReference>
<dbReference type="AlphaFoldDB" id="A0AAV3PXC1"/>
<keyword evidence="15 25" id="KW-1133">Transmembrane helix</keyword>
<comment type="subcellular location">
    <subcellularLocation>
        <location evidence="2">Membrane</location>
        <topology evidence="2">Single-pass membrane protein</topology>
    </subcellularLocation>
</comment>
<keyword evidence="8" id="KW-0479">Metal-binding</keyword>
<feature type="region of interest" description="Disordered" evidence="24">
    <location>
        <begin position="931"/>
        <end position="960"/>
    </location>
</feature>
<dbReference type="GO" id="GO:0019901">
    <property type="term" value="F:protein kinase binding"/>
    <property type="evidence" value="ECO:0007669"/>
    <property type="project" value="UniProtKB-ARBA"/>
</dbReference>
<dbReference type="SUPFAM" id="SSF49354">
    <property type="entry name" value="PapD-like"/>
    <property type="match status" value="1"/>
</dbReference>
<keyword evidence="5" id="KW-0597">Phosphoprotein</keyword>
<evidence type="ECO:0000259" key="28">
    <source>
        <dbReference type="PROSITE" id="PS50202"/>
    </source>
</evidence>
<feature type="compositionally biased region" description="Low complexity" evidence="24">
    <location>
        <begin position="363"/>
        <end position="375"/>
    </location>
</feature>
<dbReference type="SUPFAM" id="SSF57850">
    <property type="entry name" value="RING/U-box"/>
    <property type="match status" value="1"/>
</dbReference>
<dbReference type="InterPro" id="IPR000535">
    <property type="entry name" value="MSP_dom"/>
</dbReference>
<feature type="region of interest" description="Disordered" evidence="24">
    <location>
        <begin position="702"/>
        <end position="721"/>
    </location>
</feature>
<evidence type="ECO:0000313" key="30">
    <source>
        <dbReference type="Proteomes" id="UP001454036"/>
    </source>
</evidence>
<evidence type="ECO:0000256" key="1">
    <source>
        <dbReference type="ARBA" id="ARBA00000900"/>
    </source>
</evidence>
<feature type="domain" description="Protein kinase" evidence="26">
    <location>
        <begin position="986"/>
        <end position="1268"/>
    </location>
</feature>
<feature type="region of interest" description="Disordered" evidence="24">
    <location>
        <begin position="310"/>
        <end position="330"/>
    </location>
</feature>
<sequence length="1280" mass="142754">MGSINHQLHNKLQHGFLLVTFLMLSPFFPMAKAQETPPPPGFYTARLSPSMAIIIIILIAALFFMGFFSVYIRHRNAPAGQTIRQTLSMRRRGAVAAARGLDEAVIETFPIFSYAEVKDQRIGKGALECAVCLNEFEDDETLRLIPKCDHVFHPECIDAWLESHVTCPVCRANLAPGAEDEATVVVVEGEGEGNTQQVELTIQEQPRNDEVAIRVDSQEDQNARPEVENPALVRIGSLNRGPPRSFSIRKSKMFSFAKFRSHSTGHSLVVPGENLDRFTLRLPEGVRKEMLNRALLNRNESCVRTLQGEGSMRGVNRTGGGGDGSNRGVRFNTRRIDIPDRGARSDRWAFFTRALSMKSPKETGSGSTLGPGSTSKSPKTVVKMPSFTCLEPKSSDEMETSLVRSDSARPPFYLIGDDDEAADVLFKRCLVYDSEMSNQLLDIQPRDLEFILVEVKKQSTCSVRVVNKTDFPVAYKVKTTSPRKYCVRPNVGIVKPKSSCDFIVTMQGQRAAPPDLICKDKFLVQSTIVPDGTAEEDITSSTFVKDNGKHVEDSRLRVILVNPPHSPELSSEKGAINQMPYHEATLLKDHVSNGIDITSQQKDHNLEDTKLHKTHITEAITSPSHKIIQVVEIIEDVRTQNYKDSENINVPQKEIIENINVPQKEIFEDIGFQKHMTSEEMNAWKNEFLGDISMKNDNTIKETTSSTEHDNEDKGLQKDRTTEDINKWKNDTTGDISIQKEGTIPGIVPPTKHNIEDIPDSKVASTSPESVPKDSEVEAVAVDFGMKKDDTNLELVKDIETLKSKLNGLESNLREAEITILKLTEERRLSSEELENLRKEAEITISKLAEERRLSSEELENLRKEVASKSTPFARKSVQAGFPFLYVVVAHAPPPGHFMRLDNTRAEDDLYISKTSKMRRWLCCMRPVKEPYHSHESDPFKSPKNHTDAHNRRPPPPAKVEVQNPVLSIEVPALSLDELKEKTDNFGSKSLIGEGSYGRVYFANLSNGKAVAIKKLDVSSEPESNNEFLTQVSMVSKLKHENIVELLGYCVEGNIRVLTYEFATMGSLHDVLHGRKGVQGAQPGPTLDWMTRVRIAVDAARGLEHLHEKVQPAIIHRDIRSSNVLLFEDFKAKIADFNLSNQAPDMAARLHSTRVLGTFGYHAPEYAMTGQLTQKSDVYSFGVVLLELLTGRKPVDHTMPRGQQSLVTWATPRLSEDKVKQCVDPKLKGEYPPKAVAKLAAVAALCVQYESEFRPNMSIVVKALQPLLKSAAAPAPSPET</sequence>
<keyword evidence="12" id="KW-0833">Ubl conjugation pathway</keyword>
<evidence type="ECO:0000256" key="8">
    <source>
        <dbReference type="ARBA" id="ARBA00022723"/>
    </source>
</evidence>
<dbReference type="FunFam" id="3.30.200.20:FF:000182">
    <property type="entry name" value="PTI1-like tyrosine-protein kinase 3"/>
    <property type="match status" value="1"/>
</dbReference>
<dbReference type="SMART" id="SM00184">
    <property type="entry name" value="RING"/>
    <property type="match status" value="1"/>
</dbReference>
<comment type="subunit">
    <text evidence="20">Interacts with OXI1.</text>
</comment>
<dbReference type="Gene3D" id="1.10.510.10">
    <property type="entry name" value="Transferase(Phosphotransferase) domain 1"/>
    <property type="match status" value="1"/>
</dbReference>
<proteinExistence type="inferred from homology"/>
<feature type="domain" description="RING-type" evidence="27">
    <location>
        <begin position="129"/>
        <end position="171"/>
    </location>
</feature>
<evidence type="ECO:0000256" key="20">
    <source>
        <dbReference type="ARBA" id="ARBA00065725"/>
    </source>
</evidence>
<feature type="binding site" evidence="22">
    <location>
        <position position="1015"/>
    </location>
    <ligand>
        <name>ATP</name>
        <dbReference type="ChEBI" id="CHEBI:30616"/>
    </ligand>
</feature>
<evidence type="ECO:0000256" key="9">
    <source>
        <dbReference type="ARBA" id="ARBA00022741"/>
    </source>
</evidence>
<dbReference type="GO" id="GO:0005783">
    <property type="term" value="C:endoplasmic reticulum"/>
    <property type="evidence" value="ECO:0007669"/>
    <property type="project" value="UniProtKB-ARBA"/>
</dbReference>
<dbReference type="InterPro" id="IPR000719">
    <property type="entry name" value="Prot_kinase_dom"/>
</dbReference>
<accession>A0AAV3PXC1</accession>
<dbReference type="PROSITE" id="PS00107">
    <property type="entry name" value="PROTEIN_KINASE_ATP"/>
    <property type="match status" value="1"/>
</dbReference>
<evidence type="ECO:0000256" key="25">
    <source>
        <dbReference type="SAM" id="Phobius"/>
    </source>
</evidence>
<dbReference type="InterPro" id="IPR001245">
    <property type="entry name" value="Ser-Thr/Tyr_kinase_cat_dom"/>
</dbReference>
<dbReference type="PANTHER" id="PTHR47983">
    <property type="entry name" value="PTO-INTERACTING PROTEIN 1-LIKE"/>
    <property type="match status" value="1"/>
</dbReference>
<keyword evidence="16 25" id="KW-0472">Membrane</keyword>
<evidence type="ECO:0000256" key="2">
    <source>
        <dbReference type="ARBA" id="ARBA00004167"/>
    </source>
</evidence>
<evidence type="ECO:0008006" key="31">
    <source>
        <dbReference type="Google" id="ProtNLM"/>
    </source>
</evidence>
<feature type="compositionally biased region" description="Basic and acidic residues" evidence="24">
    <location>
        <begin position="931"/>
        <end position="951"/>
    </location>
</feature>
<feature type="compositionally biased region" description="Basic and acidic residues" evidence="24">
    <location>
        <begin position="707"/>
        <end position="721"/>
    </location>
</feature>
<keyword evidence="30" id="KW-1185">Reference proteome</keyword>
<name>A0AAV3PXC1_LITER</name>
<gene>
    <name evidence="29" type="ORF">LIER_13268</name>
</gene>
<evidence type="ECO:0000256" key="24">
    <source>
        <dbReference type="SAM" id="MobiDB-lite"/>
    </source>
</evidence>
<dbReference type="InterPro" id="IPR052101">
    <property type="entry name" value="Plant_StressResp_Kinase"/>
</dbReference>
<protein>
    <recommendedName>
        <fullName evidence="31">Protein kinase domain-containing protein</fullName>
    </recommendedName>
</protein>
<dbReference type="InterPro" id="IPR013083">
    <property type="entry name" value="Znf_RING/FYVE/PHD"/>
</dbReference>
<dbReference type="InterPro" id="IPR001841">
    <property type="entry name" value="Znf_RING"/>
</dbReference>
<dbReference type="InterPro" id="IPR013783">
    <property type="entry name" value="Ig-like_fold"/>
</dbReference>
<comment type="catalytic activity">
    <reaction evidence="1">
        <text>S-ubiquitinyl-[E2 ubiquitin-conjugating enzyme]-L-cysteine + [acceptor protein]-L-lysine = [E2 ubiquitin-conjugating enzyme]-L-cysteine + N(6)-ubiquitinyl-[acceptor protein]-L-lysine.</text>
        <dbReference type="EC" id="2.3.2.27"/>
    </reaction>
</comment>
<dbReference type="InterPro" id="IPR008962">
    <property type="entry name" value="PapD-like_sf"/>
</dbReference>
<dbReference type="GO" id="GO:0005524">
    <property type="term" value="F:ATP binding"/>
    <property type="evidence" value="ECO:0007669"/>
    <property type="project" value="UniProtKB-UniRule"/>
</dbReference>
<dbReference type="InterPro" id="IPR008266">
    <property type="entry name" value="Tyr_kinase_AS"/>
</dbReference>
<evidence type="ECO:0000313" key="29">
    <source>
        <dbReference type="EMBL" id="GAA0155567.1"/>
    </source>
</evidence>
<evidence type="ECO:0000259" key="26">
    <source>
        <dbReference type="PROSITE" id="PS50011"/>
    </source>
</evidence>
<dbReference type="Pfam" id="PF00635">
    <property type="entry name" value="Motile_Sperm"/>
    <property type="match status" value="1"/>
</dbReference>
<dbReference type="Pfam" id="PF13639">
    <property type="entry name" value="zf-RING_2"/>
    <property type="match status" value="1"/>
</dbReference>
<evidence type="ECO:0000256" key="4">
    <source>
        <dbReference type="ARBA" id="ARBA00008932"/>
    </source>
</evidence>
<evidence type="ECO:0000256" key="23">
    <source>
        <dbReference type="SAM" id="Coils"/>
    </source>
</evidence>
<dbReference type="PROSITE" id="PS50202">
    <property type="entry name" value="MSP"/>
    <property type="match status" value="1"/>
</dbReference>
<keyword evidence="10 21" id="KW-0863">Zinc-finger</keyword>
<keyword evidence="6" id="KW-0808">Transferase</keyword>
<keyword evidence="7 25" id="KW-0812">Transmembrane</keyword>
<evidence type="ECO:0000256" key="16">
    <source>
        <dbReference type="ARBA" id="ARBA00023136"/>
    </source>
</evidence>
<feature type="transmembrane region" description="Helical" evidence="25">
    <location>
        <begin position="12"/>
        <end position="31"/>
    </location>
</feature>
<evidence type="ECO:0000256" key="10">
    <source>
        <dbReference type="ARBA" id="ARBA00022771"/>
    </source>
</evidence>
<dbReference type="EMBL" id="BAABME010002652">
    <property type="protein sequence ID" value="GAA0155567.1"/>
    <property type="molecule type" value="Genomic_DNA"/>
</dbReference>
<dbReference type="GO" id="GO:0061630">
    <property type="term" value="F:ubiquitin protein ligase activity"/>
    <property type="evidence" value="ECO:0007669"/>
    <property type="project" value="UniProtKB-EC"/>
</dbReference>
<evidence type="ECO:0000256" key="3">
    <source>
        <dbReference type="ARBA" id="ARBA00004906"/>
    </source>
</evidence>
<keyword evidence="14 22" id="KW-0067">ATP-binding</keyword>
<evidence type="ECO:0000256" key="19">
    <source>
        <dbReference type="ARBA" id="ARBA00024209"/>
    </source>
</evidence>
<dbReference type="InterPro" id="IPR020635">
    <property type="entry name" value="Tyr_kinase_cat_dom"/>
</dbReference>
<dbReference type="FunFam" id="1.10.510.10:FF:000103">
    <property type="entry name" value="PTI1-like tyrosine-protein kinase 3"/>
    <property type="match status" value="1"/>
</dbReference>
<reference evidence="29 30" key="1">
    <citation type="submission" date="2024-01" db="EMBL/GenBank/DDBJ databases">
        <title>The complete chloroplast genome sequence of Lithospermum erythrorhizon: insights into the phylogenetic relationship among Boraginaceae species and the maternal lineages of purple gromwells.</title>
        <authorList>
            <person name="Okada T."/>
            <person name="Watanabe K."/>
        </authorList>
    </citation>
    <scope>NUCLEOTIDE SEQUENCE [LARGE SCALE GENOMIC DNA]</scope>
</reference>
<evidence type="ECO:0000256" key="6">
    <source>
        <dbReference type="ARBA" id="ARBA00022679"/>
    </source>
</evidence>
<dbReference type="SUPFAM" id="SSF56112">
    <property type="entry name" value="Protein kinase-like (PK-like)"/>
    <property type="match status" value="1"/>
</dbReference>
<dbReference type="FunFam" id="3.30.40.10:FF:000187">
    <property type="entry name" value="E3 ubiquitin-protein ligase ATL6"/>
    <property type="match status" value="1"/>
</dbReference>
<dbReference type="Gene3D" id="3.30.200.20">
    <property type="entry name" value="Phosphorylase Kinase, domain 1"/>
    <property type="match status" value="1"/>
</dbReference>
<keyword evidence="13" id="KW-0862">Zinc</keyword>
<evidence type="ECO:0000259" key="27">
    <source>
        <dbReference type="PROSITE" id="PS50089"/>
    </source>
</evidence>
<keyword evidence="17" id="KW-0829">Tyrosine-protein kinase</keyword>
<dbReference type="Proteomes" id="UP001454036">
    <property type="component" value="Unassembled WGS sequence"/>
</dbReference>
<dbReference type="InterPro" id="IPR011009">
    <property type="entry name" value="Kinase-like_dom_sf"/>
</dbReference>
<evidence type="ECO:0000256" key="5">
    <source>
        <dbReference type="ARBA" id="ARBA00022553"/>
    </source>
</evidence>
<dbReference type="Gene3D" id="3.30.40.10">
    <property type="entry name" value="Zinc/RING finger domain, C3HC4 (zinc finger)"/>
    <property type="match status" value="1"/>
</dbReference>
<comment type="caution">
    <text evidence="29">The sequence shown here is derived from an EMBL/GenBank/DDBJ whole genome shotgun (WGS) entry which is preliminary data.</text>
</comment>